<gene>
    <name evidence="2" type="ORF">OD750_017990</name>
</gene>
<evidence type="ECO:0000256" key="1">
    <source>
        <dbReference type="SAM" id="MobiDB-lite"/>
    </source>
</evidence>
<feature type="region of interest" description="Disordered" evidence="1">
    <location>
        <begin position="21"/>
        <end position="41"/>
    </location>
</feature>
<feature type="compositionally biased region" description="Basic residues" evidence="1">
    <location>
        <begin position="29"/>
        <end position="41"/>
    </location>
</feature>
<sequence length="111" mass="12605">MSKIKSPEIKKRLSLMRDCRNAYGESPHGARKAIPKRQATRRRQERRIAAVLLSQVSGVAVADNLNAIENDVKAGMRAKRLNGFRKLPDMPLGEVVRRNLAWRKARRAFNA</sequence>
<organism evidence="2 3">
    <name type="scientific">Tahibacter soli</name>
    <dbReference type="NCBI Taxonomy" id="2983605"/>
    <lineage>
        <taxon>Bacteria</taxon>
        <taxon>Pseudomonadati</taxon>
        <taxon>Pseudomonadota</taxon>
        <taxon>Gammaproteobacteria</taxon>
        <taxon>Lysobacterales</taxon>
        <taxon>Rhodanobacteraceae</taxon>
        <taxon>Tahibacter</taxon>
    </lineage>
</organism>
<accession>A0A9X3YLB9</accession>
<reference evidence="2" key="1">
    <citation type="submission" date="2023-02" db="EMBL/GenBank/DDBJ databases">
        <title>Tahibacter soli sp. nov. isolated from soil.</title>
        <authorList>
            <person name="Baek J.H."/>
            <person name="Lee J.K."/>
            <person name="Choi D.G."/>
            <person name="Jeon C.O."/>
        </authorList>
    </citation>
    <scope>NUCLEOTIDE SEQUENCE</scope>
    <source>
        <strain evidence="2">BL</strain>
    </source>
</reference>
<dbReference type="Proteomes" id="UP001139971">
    <property type="component" value="Unassembled WGS sequence"/>
</dbReference>
<evidence type="ECO:0000313" key="2">
    <source>
        <dbReference type="EMBL" id="MDC8014439.1"/>
    </source>
</evidence>
<comment type="caution">
    <text evidence="2">The sequence shown here is derived from an EMBL/GenBank/DDBJ whole genome shotgun (WGS) entry which is preliminary data.</text>
</comment>
<dbReference type="EMBL" id="JAOVZO020000018">
    <property type="protein sequence ID" value="MDC8014439.1"/>
    <property type="molecule type" value="Genomic_DNA"/>
</dbReference>
<keyword evidence="3" id="KW-1185">Reference proteome</keyword>
<dbReference type="AlphaFoldDB" id="A0A9X3YLB9"/>
<evidence type="ECO:0000313" key="3">
    <source>
        <dbReference type="Proteomes" id="UP001139971"/>
    </source>
</evidence>
<proteinExistence type="predicted"/>
<dbReference type="RefSeq" id="WP_263544004.1">
    <property type="nucleotide sequence ID" value="NZ_JAOVZO020000018.1"/>
</dbReference>
<protein>
    <submittedName>
        <fullName evidence="2">Uncharacterized protein</fullName>
    </submittedName>
</protein>
<name>A0A9X3YLB9_9GAMM</name>